<evidence type="ECO:0000313" key="4">
    <source>
        <dbReference type="EMBL" id="QGT50997.1"/>
    </source>
</evidence>
<feature type="domain" description="Cell envelope-related transcriptional attenuator" evidence="3">
    <location>
        <begin position="68"/>
        <end position="232"/>
    </location>
</feature>
<dbReference type="NCBIfam" id="TIGR00350">
    <property type="entry name" value="lytR_cpsA_psr"/>
    <property type="match status" value="1"/>
</dbReference>
<evidence type="ECO:0000256" key="2">
    <source>
        <dbReference type="SAM" id="MobiDB-lite"/>
    </source>
</evidence>
<evidence type="ECO:0000256" key="1">
    <source>
        <dbReference type="ARBA" id="ARBA00006068"/>
    </source>
</evidence>
<comment type="similarity">
    <text evidence="1">Belongs to the LytR/CpsA/Psr (LCP) family.</text>
</comment>
<dbReference type="InterPro" id="IPR050922">
    <property type="entry name" value="LytR/CpsA/Psr_CW_biosynth"/>
</dbReference>
<dbReference type="Pfam" id="PF03816">
    <property type="entry name" value="LytR_cpsA_psr"/>
    <property type="match status" value="1"/>
</dbReference>
<gene>
    <name evidence="4" type="ORF">Firmicute1046_0730</name>
</gene>
<dbReference type="InterPro" id="IPR004474">
    <property type="entry name" value="LytR_CpsA_psr"/>
</dbReference>
<dbReference type="EMBL" id="MN577573">
    <property type="protein sequence ID" value="QGT50997.1"/>
    <property type="molecule type" value="Genomic_DNA"/>
</dbReference>
<dbReference type="PANTHER" id="PTHR33392:SF6">
    <property type="entry name" value="POLYISOPRENYL-TEICHOIC ACID--PEPTIDOGLYCAN TEICHOIC ACID TRANSFERASE TAGU"/>
    <property type="match status" value="1"/>
</dbReference>
<protein>
    <recommendedName>
        <fullName evidence="3">Cell envelope-related transcriptional attenuator domain-containing protein</fullName>
    </recommendedName>
</protein>
<sequence length="330" mass="36588">MFSAKGKLILSIVCIVCLISSVFLGVGLAKQVSVLSFGEGVNIASLDKPEPVGMVNVLVMGTDDGGLRSDTMMLVSMNGHTNQVNILSIPRDTRVQIGKNYQKINAAIGIGAQEVKKGNQKEPEELPIEKVKLITGMPIHYFATVDLDGFKAIIDALGGVDYDVPFNMNYDDPTQDLHIHFKPGMQHLDGQKAHDYVRFRHNTDMTAPGDYAMGDEGRIRAQQAFLKELARQKLQPQYLVKINDLFAVIREHVRTNYTALDLAKHLSIIKNIDPSKIETFQLPGEARYINGISYYVYDEAKTIEMVQQYFQPNSLPPGTEEGTDAADADE</sequence>
<proteinExistence type="inferred from homology"/>
<organism evidence="4">
    <name type="scientific">uncultured Bacillota bacterium</name>
    <dbReference type="NCBI Taxonomy" id="344338"/>
    <lineage>
        <taxon>Bacteria</taxon>
        <taxon>Bacillati</taxon>
        <taxon>Bacillota</taxon>
        <taxon>environmental samples</taxon>
    </lineage>
</organism>
<feature type="compositionally biased region" description="Acidic residues" evidence="2">
    <location>
        <begin position="321"/>
        <end position="330"/>
    </location>
</feature>
<feature type="region of interest" description="Disordered" evidence="2">
    <location>
        <begin position="311"/>
        <end position="330"/>
    </location>
</feature>
<dbReference type="AlphaFoldDB" id="A0A650EMD1"/>
<dbReference type="PANTHER" id="PTHR33392">
    <property type="entry name" value="POLYISOPRENYL-TEICHOIC ACID--PEPTIDOGLYCAN TEICHOIC ACID TRANSFERASE TAGU"/>
    <property type="match status" value="1"/>
</dbReference>
<reference evidence="4" key="1">
    <citation type="journal article" date="2020" name="J. ISSAAS">
        <title>Lactobacilli and other gastrointestinal microbiota of Peromyscus leucopus, reservoir host for agents of Lyme disease and other zoonoses in North America.</title>
        <authorList>
            <person name="Milovic A."/>
            <person name="Bassam K."/>
            <person name="Shao H."/>
            <person name="Chatzistamou I."/>
            <person name="Tufts D.M."/>
            <person name="Diuk-Wasser M."/>
            <person name="Barbour A.G."/>
        </authorList>
    </citation>
    <scope>NUCLEOTIDE SEQUENCE</scope>
    <source>
        <strain evidence="4">LL40</strain>
    </source>
</reference>
<evidence type="ECO:0000259" key="3">
    <source>
        <dbReference type="Pfam" id="PF03816"/>
    </source>
</evidence>
<name>A0A650EMD1_9FIRM</name>
<dbReference type="Gene3D" id="3.40.630.190">
    <property type="entry name" value="LCP protein"/>
    <property type="match status" value="1"/>
</dbReference>
<accession>A0A650EMD1</accession>